<dbReference type="RefSeq" id="XP_038805843.1">
    <property type="nucleotide sequence ID" value="XM_038957831.1"/>
</dbReference>
<evidence type="ECO:0008006" key="4">
    <source>
        <dbReference type="Google" id="ProtNLM"/>
    </source>
</evidence>
<dbReference type="GeneID" id="62236981"/>
<keyword evidence="3" id="KW-1185">Reference proteome</keyword>
<reference evidence="2 3" key="1">
    <citation type="journal article" date="2020" name="Genome Biol. Evol.">
        <title>Comparative genomics of Sclerotiniaceae.</title>
        <authorList>
            <person name="Valero Jimenez C.A."/>
            <person name="Steentjes M."/>
            <person name="Scholten O.E."/>
            <person name="Van Kan J.A.L."/>
        </authorList>
    </citation>
    <scope>NUCLEOTIDE SEQUENCE [LARGE SCALE GENOMIC DNA]</scope>
    <source>
        <strain evidence="2 3">B1</strain>
    </source>
</reference>
<proteinExistence type="predicted"/>
<organism evidence="2 3">
    <name type="scientific">Botrytis deweyae</name>
    <dbReference type="NCBI Taxonomy" id="2478750"/>
    <lineage>
        <taxon>Eukaryota</taxon>
        <taxon>Fungi</taxon>
        <taxon>Dikarya</taxon>
        <taxon>Ascomycota</taxon>
        <taxon>Pezizomycotina</taxon>
        <taxon>Leotiomycetes</taxon>
        <taxon>Helotiales</taxon>
        <taxon>Sclerotiniaceae</taxon>
        <taxon>Botrytis</taxon>
    </lineage>
</organism>
<name>A0ABQ7I9F0_9HELO</name>
<protein>
    <recommendedName>
        <fullName evidence="4">Jacalin-type lectin domain-containing protein</fullName>
    </recommendedName>
</protein>
<dbReference type="EMBL" id="RCSX01000034">
    <property type="protein sequence ID" value="KAF7917447.1"/>
    <property type="molecule type" value="Genomic_DNA"/>
</dbReference>
<feature type="compositionally biased region" description="Acidic residues" evidence="1">
    <location>
        <begin position="122"/>
        <end position="196"/>
    </location>
</feature>
<evidence type="ECO:0000313" key="2">
    <source>
        <dbReference type="EMBL" id="KAF7917447.1"/>
    </source>
</evidence>
<evidence type="ECO:0000313" key="3">
    <source>
        <dbReference type="Proteomes" id="UP000783213"/>
    </source>
</evidence>
<feature type="region of interest" description="Disordered" evidence="1">
    <location>
        <begin position="99"/>
        <end position="202"/>
    </location>
</feature>
<accession>A0ABQ7I9F0</accession>
<gene>
    <name evidence="2" type="ORF">EAE98_010210</name>
</gene>
<evidence type="ECO:0000256" key="1">
    <source>
        <dbReference type="SAM" id="MobiDB-lite"/>
    </source>
</evidence>
<dbReference type="Proteomes" id="UP000783213">
    <property type="component" value="Unassembled WGS sequence"/>
</dbReference>
<feature type="compositionally biased region" description="Basic and acidic residues" evidence="1">
    <location>
        <begin position="102"/>
        <end position="121"/>
    </location>
</feature>
<sequence length="366" mass="42230">MEARHDPEGRKVLKTTINNLEYLYDGENVTYFGHKFIELCLGDDNRNRPVEFWKAQLAFRGFSPRGNDIKALKQRLVNSNTVQPDTMVKQGIQKMMRAYRKKDRENEEPEHQARQARHVEEGDREEDEDSDEEPLEDNEEEDNGEGEDEEGEDDEGEDEEGEDDEGEDDEGEDGAEADKDSEEYDNDVDDSDEELNDGPWDITGHWELECKTMSSNYGQSEPYTFDIFSAPRGQARQVFGRFNLGEFKGIIRFARGRNSADRNEYLLNQQFDPWTADNTRLYRWRGKDCQDIIQLGSDSRSYTMTFSCGGKRVNGVWGTHDGDPGTVEFTGRKVSEEDIFTGSGILHEWTNHNQHAYDAANKARWR</sequence>
<comment type="caution">
    <text evidence="2">The sequence shown here is derived from an EMBL/GenBank/DDBJ whole genome shotgun (WGS) entry which is preliminary data.</text>
</comment>